<gene>
    <name evidence="2" type="ORF">GTP77_08170</name>
</gene>
<protein>
    <recommendedName>
        <fullName evidence="4">Signal peptide prediction</fullName>
    </recommendedName>
</protein>
<accession>A0A7X4KKP2</accession>
<organism evidence="2 3">
    <name type="scientific">Pseudoduganella aquatica</name>
    <dbReference type="NCBI Taxonomy" id="2660641"/>
    <lineage>
        <taxon>Bacteria</taxon>
        <taxon>Pseudomonadati</taxon>
        <taxon>Pseudomonadota</taxon>
        <taxon>Betaproteobacteria</taxon>
        <taxon>Burkholderiales</taxon>
        <taxon>Oxalobacteraceae</taxon>
        <taxon>Telluria group</taxon>
        <taxon>Pseudoduganella</taxon>
    </lineage>
</organism>
<dbReference type="AlphaFoldDB" id="A0A7X4KKP2"/>
<dbReference type="Proteomes" id="UP000450676">
    <property type="component" value="Unassembled WGS sequence"/>
</dbReference>
<evidence type="ECO:0008006" key="4">
    <source>
        <dbReference type="Google" id="ProtNLM"/>
    </source>
</evidence>
<keyword evidence="3" id="KW-1185">Reference proteome</keyword>
<proteinExistence type="predicted"/>
<keyword evidence="1" id="KW-1133">Transmembrane helix</keyword>
<reference evidence="2 3" key="1">
    <citation type="submission" date="2019-12" db="EMBL/GenBank/DDBJ databases">
        <title>Novel species isolated from a subtropical stream in China.</title>
        <authorList>
            <person name="Lu H."/>
        </authorList>
    </citation>
    <scope>NUCLEOTIDE SEQUENCE [LARGE SCALE GENOMIC DNA]</scope>
    <source>
        <strain evidence="2 3">FT127W</strain>
    </source>
</reference>
<comment type="caution">
    <text evidence="2">The sequence shown here is derived from an EMBL/GenBank/DDBJ whole genome shotgun (WGS) entry which is preliminary data.</text>
</comment>
<sequence>MRCLRYGWAAPCTAVGICLASPAFLFGARMRAVDGVAEIALSARAEAGWLRKLPFVAITFGHVVIGATRADLERLRLHEHEHVRQYERWGAPFLLAYPLESLWQMLRGRRAYLDNRFEVQARAKEVHL</sequence>
<name>A0A7X4KKP2_9BURK</name>
<evidence type="ECO:0000313" key="3">
    <source>
        <dbReference type="Proteomes" id="UP000450676"/>
    </source>
</evidence>
<evidence type="ECO:0000313" key="2">
    <source>
        <dbReference type="EMBL" id="MYN07314.1"/>
    </source>
</evidence>
<dbReference type="EMBL" id="WWCU01000006">
    <property type="protein sequence ID" value="MYN07314.1"/>
    <property type="molecule type" value="Genomic_DNA"/>
</dbReference>
<feature type="transmembrane region" description="Helical" evidence="1">
    <location>
        <begin position="6"/>
        <end position="28"/>
    </location>
</feature>
<evidence type="ECO:0000256" key="1">
    <source>
        <dbReference type="SAM" id="Phobius"/>
    </source>
</evidence>
<keyword evidence="1" id="KW-0812">Transmembrane</keyword>
<keyword evidence="1" id="KW-0472">Membrane</keyword>